<feature type="compositionally biased region" description="Basic and acidic residues" evidence="1">
    <location>
        <begin position="1"/>
        <end position="10"/>
    </location>
</feature>
<name>A0AAV1QH35_SCOSC</name>
<accession>A0AAV1QH35</accession>
<feature type="region of interest" description="Disordered" evidence="1">
    <location>
        <begin position="1"/>
        <end position="31"/>
    </location>
</feature>
<evidence type="ECO:0000313" key="3">
    <source>
        <dbReference type="Proteomes" id="UP001314229"/>
    </source>
</evidence>
<dbReference type="Proteomes" id="UP001314229">
    <property type="component" value="Unassembled WGS sequence"/>
</dbReference>
<feature type="non-terminal residue" evidence="2">
    <location>
        <position position="148"/>
    </location>
</feature>
<comment type="caution">
    <text evidence="2">The sequence shown here is derived from an EMBL/GenBank/DDBJ whole genome shotgun (WGS) entry which is preliminary data.</text>
</comment>
<feature type="compositionally biased region" description="Polar residues" evidence="1">
    <location>
        <begin position="70"/>
        <end position="80"/>
    </location>
</feature>
<dbReference type="AlphaFoldDB" id="A0AAV1QH35"/>
<reference evidence="2 3" key="1">
    <citation type="submission" date="2024-01" db="EMBL/GenBank/DDBJ databases">
        <authorList>
            <person name="Alioto T."/>
            <person name="Alioto T."/>
            <person name="Gomez Garrido J."/>
        </authorList>
    </citation>
    <scope>NUCLEOTIDE SEQUENCE [LARGE SCALE GENOMIC DNA]</scope>
</reference>
<evidence type="ECO:0000256" key="1">
    <source>
        <dbReference type="SAM" id="MobiDB-lite"/>
    </source>
</evidence>
<gene>
    <name evidence="2" type="ORF">FSCOSCO3_A014981</name>
</gene>
<feature type="region of interest" description="Disordered" evidence="1">
    <location>
        <begin position="70"/>
        <end position="148"/>
    </location>
</feature>
<keyword evidence="3" id="KW-1185">Reference proteome</keyword>
<evidence type="ECO:0000313" key="2">
    <source>
        <dbReference type="EMBL" id="CAK6982460.1"/>
    </source>
</evidence>
<proteinExistence type="predicted"/>
<organism evidence="2 3">
    <name type="scientific">Scomber scombrus</name>
    <name type="common">Atlantic mackerel</name>
    <name type="synonym">Scomber vernalis</name>
    <dbReference type="NCBI Taxonomy" id="13677"/>
    <lineage>
        <taxon>Eukaryota</taxon>
        <taxon>Metazoa</taxon>
        <taxon>Chordata</taxon>
        <taxon>Craniata</taxon>
        <taxon>Vertebrata</taxon>
        <taxon>Euteleostomi</taxon>
        <taxon>Actinopterygii</taxon>
        <taxon>Neopterygii</taxon>
        <taxon>Teleostei</taxon>
        <taxon>Neoteleostei</taxon>
        <taxon>Acanthomorphata</taxon>
        <taxon>Pelagiaria</taxon>
        <taxon>Scombriformes</taxon>
        <taxon>Scombridae</taxon>
        <taxon>Scomber</taxon>
    </lineage>
</organism>
<feature type="compositionally biased region" description="Basic and acidic residues" evidence="1">
    <location>
        <begin position="101"/>
        <end position="120"/>
    </location>
</feature>
<sequence length="148" mass="16811">MKPAAREKYDSGGFIEESKPLQAGSEVTSPTETRYFLQDRNTLKLSEQQQQPQLGNKLLLFKDEAAQLESFQPLTSQPESSGEFETLQNVRSGLYNPETPEETRRGTQSQHEDLSHEKVDFNAPLQPRYYTPPVSSQAEMKAMSTLER</sequence>
<dbReference type="EMBL" id="CAWUFR010001027">
    <property type="protein sequence ID" value="CAK6982460.1"/>
    <property type="molecule type" value="Genomic_DNA"/>
</dbReference>
<protein>
    <submittedName>
        <fullName evidence="2">Uncharacterized protein si:ch211-140l13.3 isoform X2</fullName>
    </submittedName>
</protein>